<protein>
    <submittedName>
        <fullName evidence="3">Uncharacterized protein</fullName>
    </submittedName>
</protein>
<feature type="region of interest" description="Disordered" evidence="1">
    <location>
        <begin position="1"/>
        <end position="31"/>
    </location>
</feature>
<name>A0A915IM80_ROMCU</name>
<sequence length="268" mass="30646">MGGRWTEGGLDFCEDNMKDSDRPGTRARPDRPCPGLVVPGSVLPDWKTKTGESVVAYILFHASHSYMTVLTSLYRYYATGLGPVQRPVKNSCPGPDFLIPIAYMTLDSDQKTSYEQFKFLCQIFCNGQTPYSTSKYVRKCWKSSFLNPKQGYRFKCQCVGSREAMRIESCSLPPIDESKKPTIAVWPKNNTQNNNNNGKMRTNFTDFKEICRQFCENDGNYASEKRKLFGYKMIFDNKFRILNSKYSRGHLYNCTCGGEERLSVSENL</sequence>
<dbReference type="Proteomes" id="UP000887565">
    <property type="component" value="Unplaced"/>
</dbReference>
<organism evidence="2 3">
    <name type="scientific">Romanomermis culicivorax</name>
    <name type="common">Nematode worm</name>
    <dbReference type="NCBI Taxonomy" id="13658"/>
    <lineage>
        <taxon>Eukaryota</taxon>
        <taxon>Metazoa</taxon>
        <taxon>Ecdysozoa</taxon>
        <taxon>Nematoda</taxon>
        <taxon>Enoplea</taxon>
        <taxon>Dorylaimia</taxon>
        <taxon>Mermithida</taxon>
        <taxon>Mermithoidea</taxon>
        <taxon>Mermithidae</taxon>
        <taxon>Romanomermis</taxon>
    </lineage>
</organism>
<dbReference type="WBParaSite" id="nRc.2.0.1.t14969-RA">
    <property type="protein sequence ID" value="nRc.2.0.1.t14969-RA"/>
    <property type="gene ID" value="nRc.2.0.1.g14969"/>
</dbReference>
<evidence type="ECO:0000256" key="1">
    <source>
        <dbReference type="SAM" id="MobiDB-lite"/>
    </source>
</evidence>
<accession>A0A915IM80</accession>
<evidence type="ECO:0000313" key="3">
    <source>
        <dbReference type="WBParaSite" id="nRc.2.0.1.t14969-RA"/>
    </source>
</evidence>
<keyword evidence="2" id="KW-1185">Reference proteome</keyword>
<proteinExistence type="predicted"/>
<evidence type="ECO:0000313" key="2">
    <source>
        <dbReference type="Proteomes" id="UP000887565"/>
    </source>
</evidence>
<dbReference type="AlphaFoldDB" id="A0A915IM80"/>
<reference evidence="3" key="1">
    <citation type="submission" date="2022-11" db="UniProtKB">
        <authorList>
            <consortium name="WormBaseParasite"/>
        </authorList>
    </citation>
    <scope>IDENTIFICATION</scope>
</reference>
<feature type="compositionally biased region" description="Basic and acidic residues" evidence="1">
    <location>
        <begin position="15"/>
        <end position="31"/>
    </location>
</feature>